<feature type="domain" description="Peptidase S1" evidence="7">
    <location>
        <begin position="36"/>
        <end position="280"/>
    </location>
</feature>
<dbReference type="InterPro" id="IPR043504">
    <property type="entry name" value="Peptidase_S1_PA_chymotrypsin"/>
</dbReference>
<evidence type="ECO:0000256" key="4">
    <source>
        <dbReference type="ARBA" id="ARBA00023157"/>
    </source>
</evidence>
<evidence type="ECO:0000256" key="6">
    <source>
        <dbReference type="SAM" id="SignalP"/>
    </source>
</evidence>
<dbReference type="PROSITE" id="PS50240">
    <property type="entry name" value="TRYPSIN_DOM"/>
    <property type="match status" value="2"/>
</dbReference>
<feature type="chain" id="PRO_5010580629" evidence="6">
    <location>
        <begin position="23"/>
        <end position="582"/>
    </location>
</feature>
<evidence type="ECO:0000313" key="9">
    <source>
        <dbReference type="RefSeq" id="XP_006037627.1"/>
    </source>
</evidence>
<keyword evidence="8" id="KW-1185">Reference proteome</keyword>
<dbReference type="Proteomes" id="UP000189705">
    <property type="component" value="Unplaced"/>
</dbReference>
<keyword evidence="3" id="KW-0378">Hydrolase</keyword>
<dbReference type="PANTHER" id="PTHR24253:SF159">
    <property type="entry name" value="SERINE PROTEASE 42"/>
    <property type="match status" value="1"/>
</dbReference>
<keyword evidence="4" id="KW-1015">Disulfide bond</keyword>
<dbReference type="FunFam" id="2.40.10.10:FF:000024">
    <property type="entry name" value="Serine protease 53"/>
    <property type="match status" value="2"/>
</dbReference>
<dbReference type="KEGG" id="asn:102374030"/>
<dbReference type="Gene3D" id="2.40.10.10">
    <property type="entry name" value="Trypsin-like serine proteases"/>
    <property type="match status" value="2"/>
</dbReference>
<evidence type="ECO:0000256" key="5">
    <source>
        <dbReference type="ARBA" id="ARBA00023180"/>
    </source>
</evidence>
<dbReference type="eggNOG" id="KOG3627">
    <property type="taxonomic scope" value="Eukaryota"/>
</dbReference>
<accession>A0A1U7SKW9</accession>
<dbReference type="InterPro" id="IPR018114">
    <property type="entry name" value="TRYPSIN_HIS"/>
</dbReference>
<dbReference type="PANTHER" id="PTHR24253">
    <property type="entry name" value="TRANSMEMBRANE PROTEASE SERINE"/>
    <property type="match status" value="1"/>
</dbReference>
<dbReference type="RefSeq" id="XP_006037627.1">
    <property type="nucleotide sequence ID" value="XM_006037565.3"/>
</dbReference>
<feature type="domain" description="Peptidase S1" evidence="7">
    <location>
        <begin position="306"/>
        <end position="533"/>
    </location>
</feature>
<dbReference type="InterPro" id="IPR009003">
    <property type="entry name" value="Peptidase_S1_PA"/>
</dbReference>
<keyword evidence="1" id="KW-0645">Protease</keyword>
<dbReference type="InterPro" id="IPR001314">
    <property type="entry name" value="Peptidase_S1A"/>
</dbReference>
<evidence type="ECO:0000313" key="8">
    <source>
        <dbReference type="Proteomes" id="UP000189705"/>
    </source>
</evidence>
<keyword evidence="5" id="KW-0325">Glycoprotein</keyword>
<dbReference type="CDD" id="cd00190">
    <property type="entry name" value="Tryp_SPc"/>
    <property type="match status" value="2"/>
</dbReference>
<dbReference type="PRINTS" id="PR00722">
    <property type="entry name" value="CHYMOTRYPSIN"/>
</dbReference>
<name>A0A1U7SKW9_ALLSI</name>
<organism evidence="8 9">
    <name type="scientific">Alligator sinensis</name>
    <name type="common">Chinese alligator</name>
    <dbReference type="NCBI Taxonomy" id="38654"/>
    <lineage>
        <taxon>Eukaryota</taxon>
        <taxon>Metazoa</taxon>
        <taxon>Chordata</taxon>
        <taxon>Craniata</taxon>
        <taxon>Vertebrata</taxon>
        <taxon>Euteleostomi</taxon>
        <taxon>Archelosauria</taxon>
        <taxon>Archosauria</taxon>
        <taxon>Crocodylia</taxon>
        <taxon>Alligatoridae</taxon>
        <taxon>Alligatorinae</taxon>
        <taxon>Alligator</taxon>
    </lineage>
</organism>
<dbReference type="AlphaFoldDB" id="A0A1U7SKW9"/>
<dbReference type="Pfam" id="PF00089">
    <property type="entry name" value="Trypsin"/>
    <property type="match status" value="2"/>
</dbReference>
<reference evidence="9" key="1">
    <citation type="submission" date="2025-08" db="UniProtKB">
        <authorList>
            <consortium name="RefSeq"/>
        </authorList>
    </citation>
    <scope>IDENTIFICATION</scope>
</reference>
<sequence length="582" mass="62961">MDGRKAGTLLLLLSCLQSGATASGPACGKQRVLTRVVGGTNAVMGEWPWQVSLQLSGEHICGGSLISSDWVLSAAHCFEGNASTDDVSLWRAVLGRLKLSGGNLPGLERKVLHVIIHEKYTNYQEGYDIALVRLAQPVAFGRNVTPICLPHAGHRFAFGAPCWASGWGRVQEEVLLPQNRPLQKVELDLLSADTCNCIYANNRQKKLARPARLGMICAGYQKGGKGLCQGDSGGPLVCEEDGTWFQAGIISFSAGCARDNSPNLLTEATAYADWIQHHTGGEAAFAKQMGPPQKSSEEGKCSGCGMMKGPPEGPWPWYVSLHFEGKHVCGGALVAERWVLTAAHCFIGRQTPEAWKVLLGAVQEGAGQRWSEERGVARLGLHATYIRVEEGGDLALVALDRAVAFGERVRAVCLPYGTHRFQLGAPCWARGRARARLLKRSPIQGISLTLTGPVACNCSYQNVSILPDMLCTVPPKKSTSCEDDDGGPLVCQEKGTWFLAGVSSFGDGCTSRRRPAVYTAVSSYEDWIQDVTREGYFMEQPLPIPESRDADRCPKVEGNSITSWISIWQRPLRSPLSLLIGG</sequence>
<proteinExistence type="predicted"/>
<dbReference type="SUPFAM" id="SSF50494">
    <property type="entry name" value="Trypsin-like serine proteases"/>
    <property type="match status" value="2"/>
</dbReference>
<dbReference type="STRING" id="38654.A0A1U7SKW9"/>
<dbReference type="InterPro" id="IPR001254">
    <property type="entry name" value="Trypsin_dom"/>
</dbReference>
<dbReference type="GO" id="GO:0004252">
    <property type="term" value="F:serine-type endopeptidase activity"/>
    <property type="evidence" value="ECO:0007669"/>
    <property type="project" value="InterPro"/>
</dbReference>
<dbReference type="GO" id="GO:0006508">
    <property type="term" value="P:proteolysis"/>
    <property type="evidence" value="ECO:0007669"/>
    <property type="project" value="UniProtKB-KW"/>
</dbReference>
<dbReference type="InParanoid" id="A0A1U7SKW9"/>
<dbReference type="OrthoDB" id="9006044at2759"/>
<protein>
    <submittedName>
        <fullName evidence="9">Serine protease 53-like</fullName>
    </submittedName>
</protein>
<evidence type="ECO:0000256" key="1">
    <source>
        <dbReference type="ARBA" id="ARBA00022670"/>
    </source>
</evidence>
<evidence type="ECO:0000256" key="3">
    <source>
        <dbReference type="ARBA" id="ARBA00022801"/>
    </source>
</evidence>
<evidence type="ECO:0000259" key="7">
    <source>
        <dbReference type="PROSITE" id="PS50240"/>
    </source>
</evidence>
<gene>
    <name evidence="9" type="primary">LOC102374030</name>
</gene>
<dbReference type="GeneID" id="102374030"/>
<dbReference type="PROSITE" id="PS00134">
    <property type="entry name" value="TRYPSIN_HIS"/>
    <property type="match status" value="2"/>
</dbReference>
<feature type="signal peptide" evidence="6">
    <location>
        <begin position="1"/>
        <end position="22"/>
    </location>
</feature>
<keyword evidence="2 6" id="KW-0732">Signal</keyword>
<dbReference type="SMART" id="SM00020">
    <property type="entry name" value="Tryp_SPc"/>
    <property type="match status" value="2"/>
</dbReference>
<evidence type="ECO:0000256" key="2">
    <source>
        <dbReference type="ARBA" id="ARBA00022729"/>
    </source>
</evidence>